<feature type="domain" description="Phorbol-ester/DAG-type" evidence="23">
    <location>
        <begin position="44"/>
        <end position="94"/>
    </location>
</feature>
<feature type="binding site" evidence="19">
    <location>
        <position position="260"/>
    </location>
    <ligand>
        <name>Ca(2+)</name>
        <dbReference type="ChEBI" id="CHEBI:29108"/>
        <label>1</label>
    </ligand>
</feature>
<dbReference type="PRINTS" id="PR00360">
    <property type="entry name" value="C2DOMAIN"/>
</dbReference>
<dbReference type="SUPFAM" id="SSF49562">
    <property type="entry name" value="C2 domain (Calcium/lipid-binding domain, CaLB)"/>
    <property type="match status" value="1"/>
</dbReference>
<dbReference type="InterPro" id="IPR000961">
    <property type="entry name" value="AGC-kinase_C"/>
</dbReference>
<reference evidence="25" key="4">
    <citation type="journal article" date="2022" name="PLoS Pathog.">
        <title>Chromosome-level genome of Schistosoma haematobium underpins genome-wide explorations of molecular variation.</title>
        <authorList>
            <person name="Stroehlein A.J."/>
            <person name="Korhonen P.K."/>
            <person name="Lee V.V."/>
            <person name="Ralph S.A."/>
            <person name="Mentink-Kane M."/>
            <person name="You H."/>
            <person name="McManus D.P."/>
            <person name="Tchuente L.T."/>
            <person name="Stothard J.R."/>
            <person name="Kaur P."/>
            <person name="Dudchenko O."/>
            <person name="Aiden E.L."/>
            <person name="Yang B."/>
            <person name="Yang H."/>
            <person name="Emery A.M."/>
            <person name="Webster B.L."/>
            <person name="Brindley P.J."/>
            <person name="Rollinson D."/>
            <person name="Chang B.C.H."/>
            <person name="Gasser R.B."/>
            <person name="Young N.D."/>
        </authorList>
    </citation>
    <scope>NUCLEOTIDE SEQUENCE</scope>
</reference>
<dbReference type="InterPro" id="IPR020454">
    <property type="entry name" value="DAG/PE-bd"/>
</dbReference>
<name>A0A922LPN0_SCHHA</name>
<evidence type="ECO:0000256" key="18">
    <source>
        <dbReference type="PIRSR" id="PIRSR000550-3"/>
    </source>
</evidence>
<dbReference type="CTD" id="24596443"/>
<reference evidence="25" key="3">
    <citation type="submission" date="2021-06" db="EMBL/GenBank/DDBJ databases">
        <title>Chromosome-level genome assembly for S. haematobium.</title>
        <authorList>
            <person name="Stroehlein A.J."/>
        </authorList>
    </citation>
    <scope>NUCLEOTIDE SEQUENCE</scope>
</reference>
<protein>
    <recommendedName>
        <fullName evidence="2 15">Protein kinase C</fullName>
        <ecNumber evidence="2 15">2.7.11.13</ecNumber>
    </recommendedName>
</protein>
<dbReference type="CDD" id="cd20833">
    <property type="entry name" value="C1_cPKC_rpt1"/>
    <property type="match status" value="1"/>
</dbReference>
<dbReference type="PROSITE" id="PS50004">
    <property type="entry name" value="C2"/>
    <property type="match status" value="1"/>
</dbReference>
<evidence type="ECO:0000256" key="8">
    <source>
        <dbReference type="ARBA" id="ARBA00022741"/>
    </source>
</evidence>
<dbReference type="InterPro" id="IPR017441">
    <property type="entry name" value="Protein_kinase_ATP_BS"/>
</dbReference>
<gene>
    <name evidence="25" type="primary">PRKC1_1</name>
    <name evidence="25" type="ORF">MS3_00003400</name>
</gene>
<evidence type="ECO:0000256" key="13">
    <source>
        <dbReference type="ARBA" id="ARBA00022840"/>
    </source>
</evidence>
<keyword evidence="5 15" id="KW-0808">Transferase</keyword>
<dbReference type="Proteomes" id="UP000471633">
    <property type="component" value="Unassembled WGS sequence"/>
</dbReference>
<dbReference type="InterPro" id="IPR017892">
    <property type="entry name" value="Pkinase_C"/>
</dbReference>
<dbReference type="PIRSF" id="PIRSF000550">
    <property type="entry name" value="PKC_alpha"/>
    <property type="match status" value="1"/>
</dbReference>
<comment type="caution">
    <text evidence="25">The sequence shown here is derived from an EMBL/GenBank/DDBJ whole genome shotgun (WGS) entry which is preliminary data.</text>
</comment>
<feature type="domain" description="C2" evidence="21">
    <location>
        <begin position="165"/>
        <end position="283"/>
    </location>
</feature>
<evidence type="ECO:0000256" key="7">
    <source>
        <dbReference type="ARBA" id="ARBA00022737"/>
    </source>
</evidence>
<dbReference type="PROSITE" id="PS51285">
    <property type="entry name" value="AGC_KINASE_CTER"/>
    <property type="match status" value="1"/>
</dbReference>
<evidence type="ECO:0000256" key="20">
    <source>
        <dbReference type="PROSITE-ProRule" id="PRU10141"/>
    </source>
</evidence>
<evidence type="ECO:0000256" key="1">
    <source>
        <dbReference type="ARBA" id="ARBA00005490"/>
    </source>
</evidence>
<feature type="domain" description="AGC-kinase C-terminal" evidence="24">
    <location>
        <begin position="608"/>
        <end position="678"/>
    </location>
</feature>
<feature type="binding site" evidence="18">
    <location>
        <begin position="355"/>
        <end position="363"/>
    </location>
    <ligand>
        <name>ATP</name>
        <dbReference type="ChEBI" id="CHEBI:30616"/>
    </ligand>
</feature>
<evidence type="ECO:0000256" key="10">
    <source>
        <dbReference type="ARBA" id="ARBA00022777"/>
    </source>
</evidence>
<feature type="domain" description="Phorbol-ester/DAG-type" evidence="23">
    <location>
        <begin position="108"/>
        <end position="158"/>
    </location>
</feature>
<keyword evidence="9" id="KW-0863">Zinc-finger</keyword>
<evidence type="ECO:0000259" key="22">
    <source>
        <dbReference type="PROSITE" id="PS50011"/>
    </source>
</evidence>
<feature type="active site" description="Proton acceptor" evidence="16">
    <location>
        <position position="473"/>
    </location>
</feature>
<feature type="binding site" evidence="19">
    <location>
        <position position="254"/>
    </location>
    <ligand>
        <name>Ca(2+)</name>
        <dbReference type="ChEBI" id="CHEBI:29108"/>
        <label>1</label>
    </ligand>
</feature>
<reference evidence="25" key="2">
    <citation type="journal article" date="2019" name="Gigascience">
        <title>High-quality Schistosoma haematobium genome achieved by single-molecule and long-range sequencing.</title>
        <authorList>
            <person name="Stroehlein A.J."/>
            <person name="Korhonen P.K."/>
            <person name="Chong T.M."/>
            <person name="Lim Y.L."/>
            <person name="Chan K.G."/>
            <person name="Webster B."/>
            <person name="Rollinson D."/>
            <person name="Brindley P.J."/>
            <person name="Gasser R.B."/>
            <person name="Young N.D."/>
        </authorList>
    </citation>
    <scope>NUCLEOTIDE SEQUENCE</scope>
</reference>
<dbReference type="SUPFAM" id="SSF57889">
    <property type="entry name" value="Cysteine-rich domain"/>
    <property type="match status" value="2"/>
</dbReference>
<evidence type="ECO:0000256" key="9">
    <source>
        <dbReference type="ARBA" id="ARBA00022771"/>
    </source>
</evidence>
<comment type="cofactor">
    <cofactor evidence="19">
        <name>Ca(2+)</name>
        <dbReference type="ChEBI" id="CHEBI:29108"/>
    </cofactor>
    <text evidence="19">Binds 3 Ca(2+) ions per subunit. The ions are bound to the C2 domain.</text>
</comment>
<dbReference type="PANTHER" id="PTHR24351">
    <property type="entry name" value="RIBOSOMAL PROTEIN S6 KINASE"/>
    <property type="match status" value="1"/>
</dbReference>
<evidence type="ECO:0000256" key="19">
    <source>
        <dbReference type="PIRSR" id="PIRSR000550-4"/>
    </source>
</evidence>
<evidence type="ECO:0000256" key="17">
    <source>
        <dbReference type="PIRSR" id="PIRSR000550-2"/>
    </source>
</evidence>
<comment type="similarity">
    <text evidence="1 15">Belongs to the protein kinase superfamily. AGC Ser/Thr protein kinase family. PKC subfamily.</text>
</comment>
<dbReference type="FunFam" id="3.30.200.20:FF:000080">
    <property type="entry name" value="Protein kinase C"/>
    <property type="match status" value="1"/>
</dbReference>
<dbReference type="FunFam" id="3.30.60.20:FF:000006">
    <property type="entry name" value="Protein kinase C"/>
    <property type="match status" value="1"/>
</dbReference>
<keyword evidence="11" id="KW-0862">Zinc</keyword>
<dbReference type="KEGG" id="shx:MS3_00003400"/>
<proteinExistence type="inferred from homology"/>
<keyword evidence="6 19" id="KW-0479">Metal-binding</keyword>
<dbReference type="Gene3D" id="1.10.510.10">
    <property type="entry name" value="Transferase(Phosphotransferase) domain 1"/>
    <property type="match status" value="1"/>
</dbReference>
<dbReference type="SMART" id="SM00220">
    <property type="entry name" value="S_TKc"/>
    <property type="match status" value="1"/>
</dbReference>
<feature type="binding site" evidence="17">
    <location>
        <position position="253"/>
    </location>
    <ligand>
        <name>a 1,2-diacyl-sn-glycero-3-phospho-(1D-myo-inositol-4,5-bisphosphate)</name>
        <dbReference type="ChEBI" id="CHEBI:58456"/>
    </ligand>
</feature>
<dbReference type="EMBL" id="AMPZ03000002">
    <property type="protein sequence ID" value="KAH9590906.1"/>
    <property type="molecule type" value="Genomic_DNA"/>
</dbReference>
<evidence type="ECO:0000256" key="15">
    <source>
        <dbReference type="PIRNR" id="PIRNR000550"/>
    </source>
</evidence>
<dbReference type="PRINTS" id="PR00008">
    <property type="entry name" value="DAGPEDOMAIN"/>
</dbReference>
<feature type="domain" description="Protein kinase" evidence="22">
    <location>
        <begin position="349"/>
        <end position="607"/>
    </location>
</feature>
<dbReference type="Pfam" id="PF00433">
    <property type="entry name" value="Pkinase_C"/>
    <property type="match status" value="1"/>
</dbReference>
<keyword evidence="12 19" id="KW-0106">Calcium</keyword>
<reference evidence="25" key="1">
    <citation type="journal article" date="2012" name="Nat. Genet.">
        <title>Whole-genome sequence of Schistosoma haematobium.</title>
        <authorList>
            <person name="Young N.D."/>
            <person name="Jex A.R."/>
            <person name="Li B."/>
            <person name="Liu S."/>
            <person name="Yang L."/>
            <person name="Xiong Z."/>
            <person name="Li Y."/>
            <person name="Cantacessi C."/>
            <person name="Hall R.S."/>
            <person name="Xu X."/>
            <person name="Chen F."/>
            <person name="Wu X."/>
            <person name="Zerlotini A."/>
            <person name="Oliveira G."/>
            <person name="Hofmann A."/>
            <person name="Zhang G."/>
            <person name="Fang X."/>
            <person name="Kang Y."/>
            <person name="Campbell B.E."/>
            <person name="Loukas A."/>
            <person name="Ranganathan S."/>
            <person name="Rollinson D."/>
            <person name="Rinaldi G."/>
            <person name="Brindley P.J."/>
            <person name="Yang H."/>
            <person name="Wang J."/>
            <person name="Wang J."/>
            <person name="Gasser R.B."/>
        </authorList>
    </citation>
    <scope>NUCLEOTIDE SEQUENCE</scope>
</reference>
<dbReference type="InterPro" id="IPR008271">
    <property type="entry name" value="Ser/Thr_kinase_AS"/>
</dbReference>
<feature type="binding site" evidence="19">
    <location>
        <position position="193"/>
    </location>
    <ligand>
        <name>Ca(2+)</name>
        <dbReference type="ChEBI" id="CHEBI:29108"/>
        <label>2</label>
    </ligand>
</feature>
<evidence type="ECO:0000259" key="23">
    <source>
        <dbReference type="PROSITE" id="PS50081"/>
    </source>
</evidence>
<evidence type="ECO:0000256" key="6">
    <source>
        <dbReference type="ARBA" id="ARBA00022723"/>
    </source>
</evidence>
<dbReference type="GO" id="GO:0004697">
    <property type="term" value="F:diacylglycerol-dependent serine/threonine kinase activity"/>
    <property type="evidence" value="ECO:0007669"/>
    <property type="project" value="UniProtKB-EC"/>
</dbReference>
<evidence type="ECO:0000256" key="2">
    <source>
        <dbReference type="ARBA" id="ARBA00012429"/>
    </source>
</evidence>
<feature type="binding site" evidence="17">
    <location>
        <position position="202"/>
    </location>
    <ligand>
        <name>a 1,2-diacyl-sn-glycero-3-phospho-(1D-myo-inositol-4,5-bisphosphate)</name>
        <dbReference type="ChEBI" id="CHEBI:58456"/>
    </ligand>
</feature>
<evidence type="ECO:0000256" key="16">
    <source>
        <dbReference type="PIRSR" id="PIRSR000550-1"/>
    </source>
</evidence>
<feature type="binding site" evidence="19">
    <location>
        <position position="200"/>
    </location>
    <ligand>
        <name>Ca(2+)</name>
        <dbReference type="ChEBI" id="CHEBI:29108"/>
        <label>1</label>
    </ligand>
</feature>
<dbReference type="Gene3D" id="3.30.200.20">
    <property type="entry name" value="Phosphorylase Kinase, domain 1"/>
    <property type="match status" value="1"/>
</dbReference>
<evidence type="ECO:0000313" key="26">
    <source>
        <dbReference type="Proteomes" id="UP000471633"/>
    </source>
</evidence>
<keyword evidence="7" id="KW-0677">Repeat</keyword>
<feature type="binding site" evidence="19">
    <location>
        <position position="256"/>
    </location>
    <ligand>
        <name>Ca(2+)</name>
        <dbReference type="ChEBI" id="CHEBI:29108"/>
        <label>1</label>
    </ligand>
</feature>
<keyword evidence="26" id="KW-1185">Reference proteome</keyword>
<dbReference type="PROSITE" id="PS00107">
    <property type="entry name" value="PROTEIN_KINASE_ATP"/>
    <property type="match status" value="1"/>
</dbReference>
<dbReference type="InterPro" id="IPR000719">
    <property type="entry name" value="Prot_kinase_dom"/>
</dbReference>
<dbReference type="PROSITE" id="PS00479">
    <property type="entry name" value="ZF_DAG_PE_1"/>
    <property type="match status" value="1"/>
</dbReference>
<keyword evidence="10 15" id="KW-0418">Kinase</keyword>
<feature type="binding site" evidence="19">
    <location>
        <position position="255"/>
    </location>
    <ligand>
        <name>Ca(2+)</name>
        <dbReference type="ChEBI" id="CHEBI:29108"/>
        <label>1</label>
    </ligand>
</feature>
<keyword evidence="8 15" id="KW-0547">Nucleotide-binding</keyword>
<dbReference type="InterPro" id="IPR035892">
    <property type="entry name" value="C2_domain_sf"/>
</dbReference>
<dbReference type="Gene3D" id="3.30.60.20">
    <property type="match status" value="2"/>
</dbReference>
<dbReference type="PROSITE" id="PS50011">
    <property type="entry name" value="PROTEIN_KINASE_DOM"/>
    <property type="match status" value="1"/>
</dbReference>
<comment type="function">
    <text evidence="14">PKC is activated by diacylglycerol which in turn phosphorylates a range of cellular proteins. PKC also serves as the receptor for phorbol esters, a class of tumor promoters.</text>
</comment>
<dbReference type="SUPFAM" id="SSF56112">
    <property type="entry name" value="Protein kinase-like (PK-like)"/>
    <property type="match status" value="1"/>
</dbReference>
<dbReference type="SMART" id="SM00239">
    <property type="entry name" value="C2"/>
    <property type="match status" value="1"/>
</dbReference>
<evidence type="ECO:0000259" key="24">
    <source>
        <dbReference type="PROSITE" id="PS51285"/>
    </source>
</evidence>
<sequence length="678" mass="77952">MSSLSASVAEANKLTSSGYSSVQDPVRFARRGALREKNVSYVKGHEFVARFLKQFTFCGHCKDFIWGLGIQGVQCKTCLFTVHKRCYQLVTFQCPGADTGPDTDFEKKHDFVLYTYTSPTFCDHCGSLLYGLLHQGYKCKNCNLNVHKRCTSKAPRLCGMDHTERRGRMKVSITAQTGRLKVEIFEAKNLVPMDPNGLADPYVKIKLLPSDEGGKSKLKTKVCRSTLNPVWNETFYLAISDDDHSKRLSIEVWDWDRTSRNDFMGSFSFGVSEIIKESVSSWYKLLNQEEGEFYSLPCIDEFNTAVLELRKRMERMSTEHLNLASSQNKISTSSTMSQHKPDIPRPSDFNFLYVLGKGSFGKVILAEQKHMDELFAVKILKKDVILQDDDVECAMTERRVLALPNKSPFLVRLHSCFQSMDRLYLVMEYVNGGDLMHRIQQEGKFKEPVAVFYSAEISLGLFYLHNHGIIYRDLKLDNILLDCEGHIKIADFGMCKEGIFDEKKTRTFCGTPDYIAPEIIRYELYGKSVDWWSFGVLVYEMLAGLPPFDGEDEEELFRNIASQDVAYPRHMSREACMLCRGLLIRNPNERLGSGPNGEKDIRQHQFYRHIDWHKLSNLEIQPPFKPRIKNKRDVNNFDSEFTKEPPKLTPTDKLFIMNLDQTEFSGFSYVNPEYILEV</sequence>
<feature type="binding site" evidence="19">
    <location>
        <position position="194"/>
    </location>
    <ligand>
        <name>Ca(2+)</name>
        <dbReference type="ChEBI" id="CHEBI:29108"/>
        <label>1</label>
    </ligand>
</feature>
<feature type="binding site" evidence="19">
    <location>
        <position position="259"/>
    </location>
    <ligand>
        <name>Ca(2+)</name>
        <dbReference type="ChEBI" id="CHEBI:29108"/>
        <label>1</label>
    </ligand>
</feature>
<dbReference type="RefSeq" id="XP_051071223.1">
    <property type="nucleotide sequence ID" value="XM_051211183.1"/>
</dbReference>
<evidence type="ECO:0000256" key="14">
    <source>
        <dbReference type="ARBA" id="ARBA00056408"/>
    </source>
</evidence>
<keyword evidence="13 15" id="KW-0067">ATP-binding</keyword>
<dbReference type="PROSITE" id="PS00108">
    <property type="entry name" value="PROTEIN_KINASE_ST"/>
    <property type="match status" value="1"/>
</dbReference>
<dbReference type="Pfam" id="PF00168">
    <property type="entry name" value="C2"/>
    <property type="match status" value="1"/>
</dbReference>
<dbReference type="InterPro" id="IPR014375">
    <property type="entry name" value="Protein_kinase_C_a/b/g"/>
</dbReference>
<dbReference type="InterPro" id="IPR002219">
    <property type="entry name" value="PKC_DAG/PE"/>
</dbReference>
<dbReference type="SMART" id="SM00109">
    <property type="entry name" value="C1"/>
    <property type="match status" value="2"/>
</dbReference>
<evidence type="ECO:0000256" key="3">
    <source>
        <dbReference type="ARBA" id="ARBA00022527"/>
    </source>
</evidence>
<evidence type="ECO:0000259" key="21">
    <source>
        <dbReference type="PROSITE" id="PS50004"/>
    </source>
</evidence>
<dbReference type="EC" id="2.7.11.13" evidence="2 15"/>
<dbReference type="CDD" id="cd04026">
    <property type="entry name" value="C2_PKC_alpha_gamma"/>
    <property type="match status" value="1"/>
</dbReference>
<evidence type="ECO:0000256" key="4">
    <source>
        <dbReference type="ARBA" id="ARBA00022553"/>
    </source>
</evidence>
<evidence type="ECO:0000256" key="11">
    <source>
        <dbReference type="ARBA" id="ARBA00022833"/>
    </source>
</evidence>
<comment type="catalytic activity">
    <reaction evidence="15">
        <text>L-threonyl-[protein] + ATP = O-phospho-L-threonyl-[protein] + ADP + H(+)</text>
        <dbReference type="Rhea" id="RHEA:46608"/>
        <dbReference type="Rhea" id="RHEA-COMP:11060"/>
        <dbReference type="Rhea" id="RHEA-COMP:11605"/>
        <dbReference type="ChEBI" id="CHEBI:15378"/>
        <dbReference type="ChEBI" id="CHEBI:30013"/>
        <dbReference type="ChEBI" id="CHEBI:30616"/>
        <dbReference type="ChEBI" id="CHEBI:61977"/>
        <dbReference type="ChEBI" id="CHEBI:456216"/>
        <dbReference type="EC" id="2.7.11.13"/>
    </reaction>
</comment>
<evidence type="ECO:0000256" key="12">
    <source>
        <dbReference type="ARBA" id="ARBA00022837"/>
    </source>
</evidence>
<keyword evidence="4" id="KW-0597">Phosphoprotein</keyword>
<dbReference type="Gene3D" id="2.60.40.150">
    <property type="entry name" value="C2 domain"/>
    <property type="match status" value="1"/>
</dbReference>
<accession>A0A922LPN0</accession>
<dbReference type="CDD" id="cd20836">
    <property type="entry name" value="C1_cPKC_rpt2"/>
    <property type="match status" value="1"/>
</dbReference>
<dbReference type="SMART" id="SM00133">
    <property type="entry name" value="S_TK_X"/>
    <property type="match status" value="1"/>
</dbReference>
<dbReference type="GO" id="GO:0005524">
    <property type="term" value="F:ATP binding"/>
    <property type="evidence" value="ECO:0007669"/>
    <property type="project" value="UniProtKB-UniRule"/>
</dbReference>
<dbReference type="Pfam" id="PF00069">
    <property type="entry name" value="Pkinase"/>
    <property type="match status" value="1"/>
</dbReference>
<organism evidence="25 26">
    <name type="scientific">Schistosoma haematobium</name>
    <name type="common">Blood fluke</name>
    <dbReference type="NCBI Taxonomy" id="6185"/>
    <lineage>
        <taxon>Eukaryota</taxon>
        <taxon>Metazoa</taxon>
        <taxon>Spiralia</taxon>
        <taxon>Lophotrochozoa</taxon>
        <taxon>Platyhelminthes</taxon>
        <taxon>Trematoda</taxon>
        <taxon>Digenea</taxon>
        <taxon>Strigeidida</taxon>
        <taxon>Schistosomatoidea</taxon>
        <taxon>Schistosomatidae</taxon>
        <taxon>Schistosoma</taxon>
    </lineage>
</organism>
<dbReference type="PROSITE" id="PS50081">
    <property type="entry name" value="ZF_DAG_PE_2"/>
    <property type="match status" value="2"/>
</dbReference>
<evidence type="ECO:0000313" key="25">
    <source>
        <dbReference type="EMBL" id="KAH9590906.1"/>
    </source>
</evidence>
<dbReference type="GeneID" id="24596443"/>
<dbReference type="InterPro" id="IPR011009">
    <property type="entry name" value="Kinase-like_dom_sf"/>
</dbReference>
<evidence type="ECO:0000256" key="5">
    <source>
        <dbReference type="ARBA" id="ARBA00022679"/>
    </source>
</evidence>
<dbReference type="CDD" id="cd05587">
    <property type="entry name" value="STKc_cPKC"/>
    <property type="match status" value="1"/>
</dbReference>
<dbReference type="InterPro" id="IPR000008">
    <property type="entry name" value="C2_dom"/>
</dbReference>
<dbReference type="Pfam" id="PF00130">
    <property type="entry name" value="C1_1"/>
    <property type="match status" value="2"/>
</dbReference>
<dbReference type="InterPro" id="IPR046349">
    <property type="entry name" value="C1-like_sf"/>
</dbReference>
<dbReference type="FunFam" id="1.10.510.10:FF:000023">
    <property type="entry name" value="Protein kinase C"/>
    <property type="match status" value="1"/>
</dbReference>
<dbReference type="AlphaFoldDB" id="A0A922LPN0"/>
<dbReference type="GO" id="GO:0008270">
    <property type="term" value="F:zinc ion binding"/>
    <property type="evidence" value="ECO:0007669"/>
    <property type="project" value="UniProtKB-KW"/>
</dbReference>
<keyword evidence="3 15" id="KW-0723">Serine/threonine-protein kinase</keyword>
<dbReference type="OrthoDB" id="63267at2759"/>
<feature type="binding site" evidence="18 20">
    <location>
        <position position="378"/>
    </location>
    <ligand>
        <name>ATP</name>
        <dbReference type="ChEBI" id="CHEBI:30616"/>
    </ligand>
</feature>
<feature type="binding site" evidence="19">
    <location>
        <position position="262"/>
    </location>
    <ligand>
        <name>Ca(2+)</name>
        <dbReference type="ChEBI" id="CHEBI:29108"/>
        <label>1</label>
    </ligand>
</feature>